<dbReference type="AlphaFoldDB" id="A0A4R8H1E7"/>
<dbReference type="EMBL" id="SOEG01000025">
    <property type="protein sequence ID" value="TDX48838.1"/>
    <property type="molecule type" value="Genomic_DNA"/>
</dbReference>
<name>A0A4R8H1E7_9FIRM</name>
<reference evidence="1 2" key="1">
    <citation type="submission" date="2019-03" db="EMBL/GenBank/DDBJ databases">
        <title>Subsurface microbial communities from deep shales in Ohio and West Virginia, USA.</title>
        <authorList>
            <person name="Wrighton K."/>
        </authorList>
    </citation>
    <scope>NUCLEOTIDE SEQUENCE [LARGE SCALE GENOMIC DNA]</scope>
    <source>
        <strain evidence="1 2">MSL 6dP</strain>
    </source>
</reference>
<sequence>MGKEKQIIIRNTPYKKGEIPKHLKQYTDKLAQASRECALSTEDLTGMERVQAMNACVSQKMKEEGTKNE</sequence>
<accession>A0A4R8H1E7</accession>
<keyword evidence="2" id="KW-1185">Reference proteome</keyword>
<evidence type="ECO:0000313" key="1">
    <source>
        <dbReference type="EMBL" id="TDX48838.1"/>
    </source>
</evidence>
<gene>
    <name evidence="1" type="ORF">C7959_12517</name>
</gene>
<evidence type="ECO:0000313" key="2">
    <source>
        <dbReference type="Proteomes" id="UP000295832"/>
    </source>
</evidence>
<protein>
    <submittedName>
        <fullName evidence="1">Uncharacterized protein</fullName>
    </submittedName>
</protein>
<proteinExistence type="predicted"/>
<dbReference type="RefSeq" id="WP_134117852.1">
    <property type="nucleotide sequence ID" value="NZ_SOEG01000025.1"/>
</dbReference>
<dbReference type="Proteomes" id="UP000295832">
    <property type="component" value="Unassembled WGS sequence"/>
</dbReference>
<organism evidence="1 2">
    <name type="scientific">Orenia marismortui</name>
    <dbReference type="NCBI Taxonomy" id="46469"/>
    <lineage>
        <taxon>Bacteria</taxon>
        <taxon>Bacillati</taxon>
        <taxon>Bacillota</taxon>
        <taxon>Clostridia</taxon>
        <taxon>Halanaerobiales</taxon>
        <taxon>Halobacteroidaceae</taxon>
        <taxon>Orenia</taxon>
    </lineage>
</organism>
<comment type="caution">
    <text evidence="1">The sequence shown here is derived from an EMBL/GenBank/DDBJ whole genome shotgun (WGS) entry which is preliminary data.</text>
</comment>